<dbReference type="EMBL" id="NCKV01005138">
    <property type="protein sequence ID" value="RWS24264.1"/>
    <property type="molecule type" value="Genomic_DNA"/>
</dbReference>
<comment type="caution">
    <text evidence="1">The sequence shown here is derived from an EMBL/GenBank/DDBJ whole genome shotgun (WGS) entry which is preliminary data.</text>
</comment>
<keyword evidence="2" id="KW-1185">Reference proteome</keyword>
<protein>
    <submittedName>
        <fullName evidence="1">Uncharacterized protein</fullName>
    </submittedName>
</protein>
<organism evidence="1 2">
    <name type="scientific">Leptotrombidium deliense</name>
    <dbReference type="NCBI Taxonomy" id="299467"/>
    <lineage>
        <taxon>Eukaryota</taxon>
        <taxon>Metazoa</taxon>
        <taxon>Ecdysozoa</taxon>
        <taxon>Arthropoda</taxon>
        <taxon>Chelicerata</taxon>
        <taxon>Arachnida</taxon>
        <taxon>Acari</taxon>
        <taxon>Acariformes</taxon>
        <taxon>Trombidiformes</taxon>
        <taxon>Prostigmata</taxon>
        <taxon>Anystina</taxon>
        <taxon>Parasitengona</taxon>
        <taxon>Trombiculoidea</taxon>
        <taxon>Trombiculidae</taxon>
        <taxon>Leptotrombidium</taxon>
    </lineage>
</organism>
<dbReference type="Proteomes" id="UP000288716">
    <property type="component" value="Unassembled WGS sequence"/>
</dbReference>
<evidence type="ECO:0000313" key="2">
    <source>
        <dbReference type="Proteomes" id="UP000288716"/>
    </source>
</evidence>
<sequence length="34" mass="3640">MDYGPALTILLGVHVSTEHLTNSTSISFYQLGSS</sequence>
<reference evidence="1 2" key="1">
    <citation type="journal article" date="2018" name="Gigascience">
        <title>Genomes of trombidid mites reveal novel predicted allergens and laterally-transferred genes associated with secondary metabolism.</title>
        <authorList>
            <person name="Dong X."/>
            <person name="Chaisiri K."/>
            <person name="Xia D."/>
            <person name="Armstrong S.D."/>
            <person name="Fang Y."/>
            <person name="Donnelly M.J."/>
            <person name="Kadowaki T."/>
            <person name="McGarry J.W."/>
            <person name="Darby A.C."/>
            <person name="Makepeace B.L."/>
        </authorList>
    </citation>
    <scope>NUCLEOTIDE SEQUENCE [LARGE SCALE GENOMIC DNA]</scope>
    <source>
        <strain evidence="1">UoL-UT</strain>
    </source>
</reference>
<accession>A0A443S9X1</accession>
<gene>
    <name evidence="1" type="ORF">B4U80_05972</name>
</gene>
<dbReference type="VEuPathDB" id="VectorBase:LDEU007775"/>
<dbReference type="AlphaFoldDB" id="A0A443S9X1"/>
<evidence type="ECO:0000313" key="1">
    <source>
        <dbReference type="EMBL" id="RWS24264.1"/>
    </source>
</evidence>
<proteinExistence type="predicted"/>
<name>A0A443S9X1_9ACAR</name>